<dbReference type="Pfam" id="PF01668">
    <property type="entry name" value="SmpB"/>
    <property type="match status" value="1"/>
</dbReference>
<dbReference type="CDD" id="cd09294">
    <property type="entry name" value="SmpB"/>
    <property type="match status" value="1"/>
</dbReference>
<dbReference type="NCBIfam" id="TIGR00086">
    <property type="entry name" value="smpB"/>
    <property type="match status" value="1"/>
</dbReference>
<dbReference type="SUPFAM" id="SSF74982">
    <property type="entry name" value="Small protein B (SmpB)"/>
    <property type="match status" value="1"/>
</dbReference>
<evidence type="ECO:0000256" key="2">
    <source>
        <dbReference type="ARBA" id="ARBA00022884"/>
    </source>
</evidence>
<dbReference type="GO" id="GO:0003723">
    <property type="term" value="F:RNA binding"/>
    <property type="evidence" value="ECO:0007669"/>
    <property type="project" value="UniProtKB-UniRule"/>
</dbReference>
<dbReference type="HAMAP" id="MF_00023">
    <property type="entry name" value="SmpB"/>
    <property type="match status" value="1"/>
</dbReference>
<keyword evidence="1 3" id="KW-0963">Cytoplasm</keyword>
<dbReference type="STRING" id="1399147.P618_200027"/>
<dbReference type="GO" id="GO:0070930">
    <property type="term" value="P:trans-translation-dependent protein tagging"/>
    <property type="evidence" value="ECO:0007669"/>
    <property type="project" value="TreeGrafter"/>
</dbReference>
<organism evidence="4 5">
    <name type="scientific">Holospora obtusa F1</name>
    <dbReference type="NCBI Taxonomy" id="1399147"/>
    <lineage>
        <taxon>Bacteria</taxon>
        <taxon>Pseudomonadati</taxon>
        <taxon>Pseudomonadota</taxon>
        <taxon>Alphaproteobacteria</taxon>
        <taxon>Holosporales</taxon>
        <taxon>Holosporaceae</taxon>
        <taxon>Holospora</taxon>
    </lineage>
</organism>
<dbReference type="GO" id="GO:0070929">
    <property type="term" value="P:trans-translation"/>
    <property type="evidence" value="ECO:0007669"/>
    <property type="project" value="UniProtKB-UniRule"/>
</dbReference>
<protein>
    <recommendedName>
        <fullName evidence="3">SsrA-binding protein</fullName>
    </recommendedName>
    <alternativeName>
        <fullName evidence="3">Small protein B</fullName>
    </alternativeName>
</protein>
<dbReference type="RefSeq" id="WP_024160959.1">
    <property type="nucleotide sequence ID" value="NZ_AWTR02000004.1"/>
</dbReference>
<dbReference type="GO" id="GO:0005829">
    <property type="term" value="C:cytosol"/>
    <property type="evidence" value="ECO:0007669"/>
    <property type="project" value="TreeGrafter"/>
</dbReference>
<dbReference type="InterPro" id="IPR020081">
    <property type="entry name" value="SsrA-bd_prot_CS"/>
</dbReference>
<comment type="similarity">
    <text evidence="3">Belongs to the SmpB family.</text>
</comment>
<dbReference type="InterPro" id="IPR023620">
    <property type="entry name" value="SmpB"/>
</dbReference>
<dbReference type="NCBIfam" id="NF003843">
    <property type="entry name" value="PRK05422.1"/>
    <property type="match status" value="1"/>
</dbReference>
<dbReference type="PROSITE" id="PS01317">
    <property type="entry name" value="SSRP"/>
    <property type="match status" value="1"/>
</dbReference>
<name>W6TFG7_HOLOB</name>
<sequence>MSQTLNKILASNRKARFSYHILDTIEAGLVLEGSEVKSIREGKMNITESFVVESKRELFLYNALISLRSQSKNFGHDPLRWKKLLLHTNQIKKMQGQMQKKGMTVIPLSVYSNQSGRIKVQLGIATGKEKADKRETIKNREWTREKQRILKQY</sequence>
<evidence type="ECO:0000256" key="1">
    <source>
        <dbReference type="ARBA" id="ARBA00022490"/>
    </source>
</evidence>
<comment type="caution">
    <text evidence="4">The sequence shown here is derived from an EMBL/GenBank/DDBJ whole genome shotgun (WGS) entry which is preliminary data.</text>
</comment>
<comment type="subcellular location">
    <subcellularLocation>
        <location evidence="3">Cytoplasm</location>
    </subcellularLocation>
    <text evidence="3">The tmRNA-SmpB complex associates with stalled 70S ribosomes.</text>
</comment>
<dbReference type="PANTHER" id="PTHR30308:SF2">
    <property type="entry name" value="SSRA-BINDING PROTEIN"/>
    <property type="match status" value="1"/>
</dbReference>
<dbReference type="AlphaFoldDB" id="W6TFG7"/>
<dbReference type="InterPro" id="IPR000037">
    <property type="entry name" value="SsrA-bd_prot"/>
</dbReference>
<dbReference type="EMBL" id="AWTR02000004">
    <property type="protein sequence ID" value="ETZ07756.1"/>
    <property type="molecule type" value="Genomic_DNA"/>
</dbReference>
<dbReference type="Gene3D" id="2.40.280.10">
    <property type="match status" value="1"/>
</dbReference>
<keyword evidence="5" id="KW-1185">Reference proteome</keyword>
<reference evidence="4 5" key="1">
    <citation type="journal article" date="2014" name="FEMS Microbiol. Lett.">
        <title>Draft genome sequences of three Holospora species (Holospora obtusa, Holospora undulata, and Holospora elegans), endonuclear symbiotic bacteria of the ciliate Paramecium caudatum.</title>
        <authorList>
            <person name="Dohra H."/>
            <person name="Tanaka K."/>
            <person name="Suzuki T."/>
            <person name="Fujishima M."/>
            <person name="Suzuki H."/>
        </authorList>
    </citation>
    <scope>NUCLEOTIDE SEQUENCE [LARGE SCALE GENOMIC DNA]</scope>
    <source>
        <strain evidence="4 5">F1</strain>
    </source>
</reference>
<dbReference type="eggNOG" id="COG0691">
    <property type="taxonomic scope" value="Bacteria"/>
</dbReference>
<accession>W6TFG7</accession>
<proteinExistence type="inferred from homology"/>
<keyword evidence="2 3" id="KW-0694">RNA-binding</keyword>
<evidence type="ECO:0000313" key="5">
    <source>
        <dbReference type="Proteomes" id="UP000019112"/>
    </source>
</evidence>
<gene>
    <name evidence="3" type="primary">smpB</name>
    <name evidence="4" type="ORF">P618_200027</name>
</gene>
<dbReference type="Proteomes" id="UP000019112">
    <property type="component" value="Unassembled WGS sequence"/>
</dbReference>
<comment type="function">
    <text evidence="3">Required for rescue of stalled ribosomes mediated by trans-translation. Binds to transfer-messenger RNA (tmRNA), required for stable association of tmRNA with ribosomes. tmRNA and SmpB together mimic tRNA shape, replacing the anticodon stem-loop with SmpB. tmRNA is encoded by the ssrA gene; the 2 termini fold to resemble tRNA(Ala) and it encodes a 'tag peptide', a short internal open reading frame. During trans-translation Ala-aminoacylated tmRNA acts like a tRNA, entering the A-site of stalled ribosomes, displacing the stalled mRNA. The ribosome then switches to translate the ORF on the tmRNA; the nascent peptide is terminated with the 'tag peptide' encoded by the tmRNA and targeted for degradation. The ribosome is freed to recommence translation, which seems to be the essential function of trans-translation.</text>
</comment>
<dbReference type="PANTHER" id="PTHR30308">
    <property type="entry name" value="TMRNA-BINDING COMPONENT OF TRANS-TRANSLATION TAGGING COMPLEX"/>
    <property type="match status" value="1"/>
</dbReference>
<evidence type="ECO:0000313" key="4">
    <source>
        <dbReference type="EMBL" id="ETZ07756.1"/>
    </source>
</evidence>
<evidence type="ECO:0000256" key="3">
    <source>
        <dbReference type="HAMAP-Rule" id="MF_00023"/>
    </source>
</evidence>